<dbReference type="InterPro" id="IPR057744">
    <property type="entry name" value="OTAase-like"/>
</dbReference>
<proteinExistence type="predicted"/>
<dbReference type="Pfam" id="PF01979">
    <property type="entry name" value="Amidohydro_1"/>
    <property type="match status" value="1"/>
</dbReference>
<evidence type="ECO:0000313" key="3">
    <source>
        <dbReference type="Proteomes" id="UP001172673"/>
    </source>
</evidence>
<name>A0AA38X929_9EURO</name>
<dbReference type="Gene3D" id="2.30.40.10">
    <property type="entry name" value="Urease, subunit C, domain 1"/>
    <property type="match status" value="1"/>
</dbReference>
<dbReference type="InterPro" id="IPR051781">
    <property type="entry name" value="Metallo-dep_Hydrolase"/>
</dbReference>
<comment type="caution">
    <text evidence="2">The sequence shown here is derived from an EMBL/GenBank/DDBJ whole genome shotgun (WGS) entry which is preliminary data.</text>
</comment>
<gene>
    <name evidence="2" type="ORF">H2200_006892</name>
</gene>
<reference evidence="2" key="1">
    <citation type="submission" date="2022-10" db="EMBL/GenBank/DDBJ databases">
        <title>Culturing micro-colonial fungi from biological soil crusts in the Mojave desert and describing Neophaeococcomyces mojavensis, and introducing the new genera and species Taxawa tesnikishii.</title>
        <authorList>
            <person name="Kurbessoian T."/>
            <person name="Stajich J.E."/>
        </authorList>
    </citation>
    <scope>NUCLEOTIDE SEQUENCE</scope>
    <source>
        <strain evidence="2">TK_41</strain>
    </source>
</reference>
<evidence type="ECO:0000313" key="2">
    <source>
        <dbReference type="EMBL" id="KAJ9609121.1"/>
    </source>
</evidence>
<dbReference type="CDD" id="cd01299">
    <property type="entry name" value="Met_dep_hydrolase_A"/>
    <property type="match status" value="1"/>
</dbReference>
<dbReference type="SUPFAM" id="SSF51338">
    <property type="entry name" value="Composite domain of metallo-dependent hydrolases"/>
    <property type="match status" value="1"/>
</dbReference>
<dbReference type="Proteomes" id="UP001172673">
    <property type="component" value="Unassembled WGS sequence"/>
</dbReference>
<dbReference type="EMBL" id="JAPDRK010000009">
    <property type="protein sequence ID" value="KAJ9609121.1"/>
    <property type="molecule type" value="Genomic_DNA"/>
</dbReference>
<feature type="domain" description="Amidohydrolase-related" evidence="1">
    <location>
        <begin position="111"/>
        <end position="456"/>
    </location>
</feature>
<keyword evidence="3" id="KW-1185">Reference proteome</keyword>
<dbReference type="Gene3D" id="3.20.20.140">
    <property type="entry name" value="Metal-dependent hydrolases"/>
    <property type="match status" value="1"/>
</dbReference>
<organism evidence="2 3">
    <name type="scientific">Cladophialophora chaetospira</name>
    <dbReference type="NCBI Taxonomy" id="386627"/>
    <lineage>
        <taxon>Eukaryota</taxon>
        <taxon>Fungi</taxon>
        <taxon>Dikarya</taxon>
        <taxon>Ascomycota</taxon>
        <taxon>Pezizomycotina</taxon>
        <taxon>Eurotiomycetes</taxon>
        <taxon>Chaetothyriomycetidae</taxon>
        <taxon>Chaetothyriales</taxon>
        <taxon>Herpotrichiellaceae</taxon>
        <taxon>Cladophialophora</taxon>
    </lineage>
</organism>
<dbReference type="SUPFAM" id="SSF51556">
    <property type="entry name" value="Metallo-dependent hydrolases"/>
    <property type="match status" value="1"/>
</dbReference>
<dbReference type="InterPro" id="IPR032466">
    <property type="entry name" value="Metal_Hydrolase"/>
</dbReference>
<dbReference type="InterPro" id="IPR011059">
    <property type="entry name" value="Metal-dep_hydrolase_composite"/>
</dbReference>
<accession>A0AA38X929</accession>
<dbReference type="AlphaFoldDB" id="A0AA38X929"/>
<dbReference type="InterPro" id="IPR006680">
    <property type="entry name" value="Amidohydro-rel"/>
</dbReference>
<dbReference type="GO" id="GO:0016810">
    <property type="term" value="F:hydrolase activity, acting on carbon-nitrogen (but not peptide) bonds"/>
    <property type="evidence" value="ECO:0007669"/>
    <property type="project" value="InterPro"/>
</dbReference>
<dbReference type="PANTHER" id="PTHR43135:SF3">
    <property type="entry name" value="ALPHA-D-RIBOSE 1-METHYLPHOSPHONATE 5-TRIPHOSPHATE DIPHOSPHATASE"/>
    <property type="match status" value="1"/>
</dbReference>
<sequence>MAPARLVEEIPWSSPAFVPEPYEGPPRNVKAIDEIKFHEAVKYPKYEILGTDPDSKILFVDVKILDCTGREPYRGDVYIEGERIKAVGDVPNKAELAKDPSVRVFKGNGRTLMPGLGDSHTHFSWNGGDLASLGSLPVEEHTLLTARSAKCYLDSGYTMCYGAASAKERLDVAIRDAINAGDIPGPRSVANGKEMARHDGDLESAITAFADNPEEMREVIKHHTGIGVDNIKLVMSGEEICEVRSAQDCYFSDEETFACVDEAHKAGKSICAHARARDSVKMCIRHGVDVIYHGSYIDEEGMDMLEQAKTKHVVAPAINWLVATLNDAAAFGYSHEKAEQVGYKKELEVALRGLREMHRRGIVILPGGDYGFAWTPHGTYARDLAHFKNLMGFTAHESIIAATYGVAKLMLRADEMGQVKAGNYADLILVDGDPIADIEVLQDHGKLNVIMINGRVHKAGRKEYVPPPVAGQDENQHPIVPDVAIRDGKPDVQA</sequence>
<dbReference type="PANTHER" id="PTHR43135">
    <property type="entry name" value="ALPHA-D-RIBOSE 1-METHYLPHOSPHONATE 5-TRIPHOSPHATE DIPHOSPHATASE"/>
    <property type="match status" value="1"/>
</dbReference>
<evidence type="ECO:0000259" key="1">
    <source>
        <dbReference type="Pfam" id="PF01979"/>
    </source>
</evidence>
<protein>
    <recommendedName>
        <fullName evidence="1">Amidohydrolase-related domain-containing protein</fullName>
    </recommendedName>
</protein>